<organism evidence="2 3">
    <name type="scientific">Candidatus Ordinivivax streblomastigis</name>
    <dbReference type="NCBI Taxonomy" id="2540710"/>
    <lineage>
        <taxon>Bacteria</taxon>
        <taxon>Pseudomonadati</taxon>
        <taxon>Bacteroidota</taxon>
        <taxon>Bacteroidia</taxon>
        <taxon>Bacteroidales</taxon>
        <taxon>Candidatus Ordinivivax</taxon>
    </lineage>
</organism>
<feature type="domain" description="BioF2-like acetyltransferase" evidence="1">
    <location>
        <begin position="152"/>
        <end position="275"/>
    </location>
</feature>
<proteinExistence type="predicted"/>
<dbReference type="Gene3D" id="3.40.630.30">
    <property type="match status" value="1"/>
</dbReference>
<accession>A0A5M8P0D3</accession>
<protein>
    <recommendedName>
        <fullName evidence="1">BioF2-like acetyltransferase domain-containing protein</fullName>
    </recommendedName>
</protein>
<dbReference type="SUPFAM" id="SSF55729">
    <property type="entry name" value="Acyl-CoA N-acyltransferases (Nat)"/>
    <property type="match status" value="1"/>
</dbReference>
<evidence type="ECO:0000313" key="2">
    <source>
        <dbReference type="EMBL" id="KAA6301883.1"/>
    </source>
</evidence>
<dbReference type="AlphaFoldDB" id="A0A5M8P0D3"/>
<dbReference type="InterPro" id="IPR050644">
    <property type="entry name" value="PG_Glycine_Bridge_Synth"/>
</dbReference>
<comment type="caution">
    <text evidence="2">The sequence shown here is derived from an EMBL/GenBank/DDBJ whole genome shotgun (WGS) entry which is preliminary data.</text>
</comment>
<evidence type="ECO:0000259" key="1">
    <source>
        <dbReference type="Pfam" id="PF13480"/>
    </source>
</evidence>
<dbReference type="EMBL" id="SNRX01000012">
    <property type="protein sequence ID" value="KAA6301883.1"/>
    <property type="molecule type" value="Genomic_DNA"/>
</dbReference>
<reference evidence="2 3" key="1">
    <citation type="submission" date="2019-03" db="EMBL/GenBank/DDBJ databases">
        <title>Single cell metagenomics reveals metabolic interactions within the superorganism composed of flagellate Streblomastix strix and complex community of Bacteroidetes bacteria on its surface.</title>
        <authorList>
            <person name="Treitli S.C."/>
            <person name="Kolisko M."/>
            <person name="Husnik F."/>
            <person name="Keeling P."/>
            <person name="Hampl V."/>
        </authorList>
    </citation>
    <scope>NUCLEOTIDE SEQUENCE [LARGE SCALE GENOMIC DNA]</scope>
    <source>
        <strain evidence="2">St1</strain>
    </source>
</reference>
<dbReference type="PANTHER" id="PTHR36174:SF1">
    <property type="entry name" value="LIPID II:GLYCINE GLYCYLTRANSFERASE"/>
    <property type="match status" value="1"/>
</dbReference>
<evidence type="ECO:0000313" key="3">
    <source>
        <dbReference type="Proteomes" id="UP000324575"/>
    </source>
</evidence>
<dbReference type="Proteomes" id="UP000324575">
    <property type="component" value="Unassembled WGS sequence"/>
</dbReference>
<dbReference type="PANTHER" id="PTHR36174">
    <property type="entry name" value="LIPID II:GLYCINE GLYCYLTRANSFERASE"/>
    <property type="match status" value="1"/>
</dbReference>
<dbReference type="InterPro" id="IPR016181">
    <property type="entry name" value="Acyl_CoA_acyltransferase"/>
</dbReference>
<dbReference type="InterPro" id="IPR038740">
    <property type="entry name" value="BioF2-like_GNAT_dom"/>
</dbReference>
<dbReference type="Pfam" id="PF13480">
    <property type="entry name" value="Acetyltransf_6"/>
    <property type="match status" value="1"/>
</dbReference>
<name>A0A5M8P0D3_9BACT</name>
<gene>
    <name evidence="2" type="ORF">EZS26_001886</name>
</gene>
<sequence>MTDKEKYKALCNHELSIPLYIRDWWLDCVCGEKYWDVLLYINENHEIEAAWPFYKPFRGVITMPAHTQTMGIWFNPAFEDHKYSKNLARRQSIAGYFIAHLPAHTYFLQNFHYSFTDWLPFYWKGYCQTTRYNYILPPVENQDEWWDNLSGDIQRNIHKAQKKYHIEIQSNLSVELFMELNQMTYERQKKKPYHPEMLRKIIETSRLRNQGNIWGAFDGEGRLHAAVFIVYQKNCAYYVAAGSNPELRKSGAHAYVLWKAINDVMNDAPAFDFSGTMLQGVEHFFKGFGAQQAPYFVLSKGKMSMFDKMRFKLQTLKLTS</sequence>